<dbReference type="GO" id="GO:0016787">
    <property type="term" value="F:hydrolase activity"/>
    <property type="evidence" value="ECO:0007669"/>
    <property type="project" value="UniProtKB-KW"/>
</dbReference>
<dbReference type="PANTHER" id="PTHR13710">
    <property type="entry name" value="DNA HELICASE RECQ FAMILY MEMBER"/>
    <property type="match status" value="1"/>
</dbReference>
<dbReference type="SUPFAM" id="SSF52540">
    <property type="entry name" value="P-loop containing nucleoside triphosphate hydrolases"/>
    <property type="match status" value="1"/>
</dbReference>
<evidence type="ECO:0000256" key="3">
    <source>
        <dbReference type="ARBA" id="ARBA00022801"/>
    </source>
</evidence>
<dbReference type="NCBIfam" id="TIGR00614">
    <property type="entry name" value="recQ_fam"/>
    <property type="match status" value="1"/>
</dbReference>
<evidence type="ECO:0000256" key="1">
    <source>
        <dbReference type="ARBA" id="ARBA00005446"/>
    </source>
</evidence>
<evidence type="ECO:0000313" key="12">
    <source>
        <dbReference type="Proteomes" id="UP000664859"/>
    </source>
</evidence>
<dbReference type="GO" id="GO:0043138">
    <property type="term" value="F:3'-5' DNA helicase activity"/>
    <property type="evidence" value="ECO:0007669"/>
    <property type="project" value="UniProtKB-EC"/>
</dbReference>
<accession>A0A835Z8Q0</accession>
<dbReference type="GO" id="GO:0009378">
    <property type="term" value="F:four-way junction helicase activity"/>
    <property type="evidence" value="ECO:0007669"/>
    <property type="project" value="TreeGrafter"/>
</dbReference>
<reference evidence="11" key="1">
    <citation type="submission" date="2021-02" db="EMBL/GenBank/DDBJ databases">
        <title>First Annotated Genome of the Yellow-green Alga Tribonema minus.</title>
        <authorList>
            <person name="Mahan K.M."/>
        </authorList>
    </citation>
    <scope>NUCLEOTIDE SEQUENCE</scope>
    <source>
        <strain evidence="11">UTEX B ZZ1240</strain>
    </source>
</reference>
<dbReference type="EMBL" id="JAFCMP010000055">
    <property type="protein sequence ID" value="KAG5189261.1"/>
    <property type="molecule type" value="Genomic_DNA"/>
</dbReference>
<keyword evidence="3" id="KW-0378">Hydrolase</keyword>
<dbReference type="OrthoDB" id="75161at2759"/>
<evidence type="ECO:0000256" key="2">
    <source>
        <dbReference type="ARBA" id="ARBA00022741"/>
    </source>
</evidence>
<evidence type="ECO:0000256" key="4">
    <source>
        <dbReference type="ARBA" id="ARBA00022806"/>
    </source>
</evidence>
<dbReference type="GO" id="GO:0005524">
    <property type="term" value="F:ATP binding"/>
    <property type="evidence" value="ECO:0007669"/>
    <property type="project" value="UniProtKB-KW"/>
</dbReference>
<evidence type="ECO:0000256" key="6">
    <source>
        <dbReference type="ARBA" id="ARBA00034617"/>
    </source>
</evidence>
<keyword evidence="12" id="KW-1185">Reference proteome</keyword>
<dbReference type="GO" id="GO:0003676">
    <property type="term" value="F:nucleic acid binding"/>
    <property type="evidence" value="ECO:0007669"/>
    <property type="project" value="InterPro"/>
</dbReference>
<protein>
    <recommendedName>
        <fullName evidence="7">DNA 3'-5' helicase</fullName>
        <ecNumber evidence="7">5.6.2.4</ecNumber>
    </recommendedName>
</protein>
<evidence type="ECO:0000256" key="8">
    <source>
        <dbReference type="SAM" id="MobiDB-lite"/>
    </source>
</evidence>
<feature type="compositionally biased region" description="Basic residues" evidence="8">
    <location>
        <begin position="653"/>
        <end position="662"/>
    </location>
</feature>
<dbReference type="PANTHER" id="PTHR13710:SF108">
    <property type="entry name" value="ATP-DEPENDENT DNA HELICASE Q4"/>
    <property type="match status" value="1"/>
</dbReference>
<dbReference type="EC" id="5.6.2.4" evidence="7"/>
<comment type="catalytic activity">
    <reaction evidence="6">
        <text>Couples ATP hydrolysis with the unwinding of duplex DNA by translocating in the 3'-5' direction.</text>
        <dbReference type="EC" id="5.6.2.4"/>
    </reaction>
</comment>
<dbReference type="PROSITE" id="PS51192">
    <property type="entry name" value="HELICASE_ATP_BIND_1"/>
    <property type="match status" value="1"/>
</dbReference>
<dbReference type="Proteomes" id="UP000664859">
    <property type="component" value="Unassembled WGS sequence"/>
</dbReference>
<proteinExistence type="inferred from homology"/>
<feature type="region of interest" description="Disordered" evidence="8">
    <location>
        <begin position="629"/>
        <end position="685"/>
    </location>
</feature>
<organism evidence="11 12">
    <name type="scientific">Tribonema minus</name>
    <dbReference type="NCBI Taxonomy" id="303371"/>
    <lineage>
        <taxon>Eukaryota</taxon>
        <taxon>Sar</taxon>
        <taxon>Stramenopiles</taxon>
        <taxon>Ochrophyta</taxon>
        <taxon>PX clade</taxon>
        <taxon>Xanthophyceae</taxon>
        <taxon>Tribonematales</taxon>
        <taxon>Tribonemataceae</taxon>
        <taxon>Tribonema</taxon>
    </lineage>
</organism>
<dbReference type="Pfam" id="PF00270">
    <property type="entry name" value="DEAD"/>
    <property type="match status" value="1"/>
</dbReference>
<feature type="region of interest" description="Disordered" evidence="8">
    <location>
        <begin position="744"/>
        <end position="764"/>
    </location>
</feature>
<gene>
    <name evidence="11" type="ORF">JKP88DRAFT_302490</name>
</gene>
<dbReference type="InterPro" id="IPR011545">
    <property type="entry name" value="DEAD/DEAH_box_helicase_dom"/>
</dbReference>
<name>A0A835Z8Q0_9STRA</name>
<keyword evidence="5" id="KW-0067">ATP-binding</keyword>
<keyword evidence="4" id="KW-0347">Helicase</keyword>
<dbReference type="SMART" id="SM00490">
    <property type="entry name" value="HELICc"/>
    <property type="match status" value="1"/>
</dbReference>
<dbReference type="GO" id="GO:0000724">
    <property type="term" value="P:double-strand break repair via homologous recombination"/>
    <property type="evidence" value="ECO:0007669"/>
    <property type="project" value="TreeGrafter"/>
</dbReference>
<feature type="compositionally biased region" description="Acidic residues" evidence="8">
    <location>
        <begin position="667"/>
        <end position="680"/>
    </location>
</feature>
<feature type="domain" description="Helicase C-terminal" evidence="10">
    <location>
        <begin position="193"/>
        <end position="342"/>
    </location>
</feature>
<dbReference type="Pfam" id="PF00271">
    <property type="entry name" value="Helicase_C"/>
    <property type="match status" value="1"/>
</dbReference>
<dbReference type="GO" id="GO:0005694">
    <property type="term" value="C:chromosome"/>
    <property type="evidence" value="ECO:0007669"/>
    <property type="project" value="TreeGrafter"/>
</dbReference>
<comment type="caution">
    <text evidence="11">The sequence shown here is derived from an EMBL/GenBank/DDBJ whole genome shotgun (WGS) entry which is preliminary data.</text>
</comment>
<evidence type="ECO:0000313" key="11">
    <source>
        <dbReference type="EMBL" id="KAG5189261.1"/>
    </source>
</evidence>
<evidence type="ECO:0000259" key="9">
    <source>
        <dbReference type="PROSITE" id="PS51192"/>
    </source>
</evidence>
<evidence type="ECO:0000256" key="5">
    <source>
        <dbReference type="ARBA" id="ARBA00022840"/>
    </source>
</evidence>
<dbReference type="PROSITE" id="PS51194">
    <property type="entry name" value="HELICASE_CTER"/>
    <property type="match status" value="1"/>
</dbReference>
<dbReference type="Gene3D" id="3.40.50.300">
    <property type="entry name" value="P-loop containing nucleotide triphosphate hydrolases"/>
    <property type="match status" value="2"/>
</dbReference>
<comment type="similarity">
    <text evidence="1">Belongs to the helicase family. RecQ subfamily.</text>
</comment>
<keyword evidence="2" id="KW-0547">Nucleotide-binding</keyword>
<feature type="compositionally biased region" description="Low complexity" evidence="8">
    <location>
        <begin position="638"/>
        <end position="652"/>
    </location>
</feature>
<sequence length="873" mass="88520">MPPLPPLPPLGSFASSSAAGAPATAAAWRVPQRPPRPPRFILARLPPQLPGACLSGRHGGLGAVARTVRDLRAGRVKVLFVSPERLCSAAFQRLAAARGVLPPVSLLCLDEAHCMSQWSHNFRPSYLRLRTEAAALNARCVLALTATASRAVVSELCASLSIPACGVRVGSWQRPNLRVAVQRVADDAAKRRVLRALMAQPAFGDGACIVYVWRQVSAEVVAEFLQSEGHSAAAYHAGMDAGERAKVQAAFMRRRVRVMVATVAFGLGVDMACVRAVIHYDAPSSLEGYVQEVGRAGRDGAPAHCRLLLSDADFAARHSLAHSNHMQRAHVLGLLRAVFGAAPAPAAAAAAAAAARGAVEAAAAVAAAPPAVVPLRQAVAATVATPAVAADAAMAAPTAAVAAQSAVAGTEAGAECGDAASGGGSSSSSGSSSTGSADAAIARPAETAAAAAAAAAVAAPVHELALCIRDLEAQLDMRGEVVETVLSLLEGPPHALIRLHGTVHFRRRKPVALARAAPVVAAVLRCGALQESSAGYGCGSATASVLAVAHAAGGWMPSDVMRELQQLQRDGELEYSVGGRAQHISVLRPPPRGLNALAAALHQRMAQAEASEVSKVEAAYRALAQAADELPPEPPVQRGSGAAAAAAGVRGSRPAKRAKGAKKAAEPAEDLMSEDSDCGDADGASSAASSLLATITEYFNNGTLGSGGGSAAMGTSTAAAAAEAGSGVPDASASADAAAAAKAASESEGGGSEDSATPCSTSCATADSVPLPLRPITERVAQGVRRDFAVLSLDPGFRGLESVDGGRTVAAPHAWLMRERDAAAAAAARIMHGLGSAALPAARWRASTFWGRYREYAFEDVIAALLPRAAGGD</sequence>
<evidence type="ECO:0000259" key="10">
    <source>
        <dbReference type="PROSITE" id="PS51194"/>
    </source>
</evidence>
<feature type="region of interest" description="Disordered" evidence="8">
    <location>
        <begin position="414"/>
        <end position="438"/>
    </location>
</feature>
<dbReference type="GO" id="GO:0005634">
    <property type="term" value="C:nucleus"/>
    <property type="evidence" value="ECO:0007669"/>
    <property type="project" value="TreeGrafter"/>
</dbReference>
<dbReference type="GO" id="GO:0005737">
    <property type="term" value="C:cytoplasm"/>
    <property type="evidence" value="ECO:0007669"/>
    <property type="project" value="TreeGrafter"/>
</dbReference>
<dbReference type="InterPro" id="IPR004589">
    <property type="entry name" value="DNA_helicase_ATP-dep_RecQ"/>
</dbReference>
<dbReference type="InterPro" id="IPR001650">
    <property type="entry name" value="Helicase_C-like"/>
</dbReference>
<dbReference type="AlphaFoldDB" id="A0A835Z8Q0"/>
<evidence type="ECO:0000256" key="7">
    <source>
        <dbReference type="ARBA" id="ARBA00034808"/>
    </source>
</evidence>
<feature type="compositionally biased region" description="Low complexity" evidence="8">
    <location>
        <begin position="426"/>
        <end position="438"/>
    </location>
</feature>
<dbReference type="InterPro" id="IPR027417">
    <property type="entry name" value="P-loop_NTPase"/>
</dbReference>
<dbReference type="InterPro" id="IPR014001">
    <property type="entry name" value="Helicase_ATP-bd"/>
</dbReference>
<feature type="domain" description="Helicase ATP-binding" evidence="9">
    <location>
        <begin position="69"/>
        <end position="166"/>
    </location>
</feature>